<reference evidence="2" key="2">
    <citation type="submission" date="2003-04" db="EMBL/GenBank/DDBJ databases">
        <authorList>
            <person name="Song Y."/>
            <person name="Tong Z."/>
            <person name="Wang L."/>
            <person name="Han Y."/>
            <person name="Zhang J."/>
            <person name="Pei D."/>
            <person name="Wang J."/>
            <person name="Zhou D."/>
            <person name="Han Y."/>
            <person name="Pang X."/>
            <person name="Zhai J."/>
            <person name="Chen F."/>
            <person name="Qin H."/>
            <person name="Wang J."/>
            <person name="Li S."/>
            <person name="Guo Z."/>
            <person name="Ye C."/>
            <person name="Du Z."/>
            <person name="Lin W."/>
            <person name="Wang J."/>
            <person name="Yu J."/>
            <person name="Yang H."/>
            <person name="Wang J."/>
            <person name="Huang P."/>
            <person name="Yang R."/>
        </authorList>
    </citation>
    <scope>NUCLEOTIDE SEQUENCE</scope>
    <source>
        <strain evidence="2">91001</strain>
    </source>
</reference>
<reference evidence="3" key="3">
    <citation type="journal article" date="2004" name="DNA Res.">
        <title>Complete genome sequence of Yersinia pestis strain 91001, an isolate avirulent to humans.</title>
        <authorList>
            <person name="Song Y."/>
            <person name="Tong Z."/>
            <person name="Wang J."/>
            <person name="Wang L."/>
            <person name="Guo Z."/>
            <person name="Han Y."/>
            <person name="Zhang J."/>
            <person name="Pei D."/>
            <person name="Zhou D."/>
            <person name="Qin H."/>
            <person name="Pang X."/>
            <person name="Han Y."/>
            <person name="Zhai J."/>
            <person name="Li M."/>
            <person name="Cui B."/>
            <person name="Qi Z."/>
            <person name="Jin L."/>
            <person name="Dai R."/>
            <person name="Chen F."/>
            <person name="Li S."/>
            <person name="Ye C."/>
            <person name="Du Z."/>
            <person name="Lin W."/>
            <person name="Wang J."/>
            <person name="Yu J."/>
            <person name="Yang H."/>
            <person name="Wang J."/>
            <person name="Huang P."/>
            <person name="Yang R."/>
        </authorList>
    </citation>
    <scope>NUCLEOTIDE SEQUENCE [LARGE SCALE GENOMIC DNA]</scope>
    <source>
        <strain evidence="3">91001 / Biovar Mediaevalis</strain>
    </source>
</reference>
<dbReference type="Proteomes" id="UP000002490">
    <property type="component" value="Chromosome"/>
</dbReference>
<gene>
    <name evidence="1" type="ordered locus">y3541</name>
    <name evidence="2" type="ordered locus">YP_2954</name>
</gene>
<sequence>MRMANLEKAVNEFTRISKSMGYNINPPYTGKLETYDFGRDISPEQPDFWKQYGSFLRISNGSFADGCVFYGMSGGEDDAGLIEFNNALNIPDFKDETMTGLIVIGGNNTDTFYYDPRTGKWEACDRIGTDRVWESCDSLAELIETQIKMLENG</sequence>
<dbReference type="NCBIfam" id="NF038335">
    <property type="entry name" value="YPO0640_fam"/>
    <property type="match status" value="1"/>
</dbReference>
<dbReference type="Proteomes" id="UP000001019">
    <property type="component" value="Chromosome"/>
</dbReference>
<dbReference type="SUPFAM" id="SSF160631">
    <property type="entry name" value="SMI1/KNR4-like"/>
    <property type="match status" value="1"/>
</dbReference>
<dbReference type="KEGG" id="ypm:YP_2954"/>
<dbReference type="InterPro" id="IPR037883">
    <property type="entry name" value="Knr4/Smi1-like_sf"/>
</dbReference>
<evidence type="ECO:0000313" key="1">
    <source>
        <dbReference type="EMBL" id="AAM87089.1"/>
    </source>
</evidence>
<dbReference type="EMBL" id="AE009952">
    <property type="protein sequence ID" value="AAM87089.1"/>
    <property type="molecule type" value="Genomic_DNA"/>
</dbReference>
<evidence type="ECO:0000313" key="2">
    <source>
        <dbReference type="EMBL" id="AAS63134.1"/>
    </source>
</evidence>
<reference evidence="1 4" key="1">
    <citation type="journal article" date="2002" name="J. Bacteriol.">
        <title>Genome sequence of Yersinia pestis KIM.</title>
        <authorList>
            <person name="Deng W."/>
            <person name="Burland V."/>
            <person name="Plunkett G.III."/>
            <person name="Boutin A."/>
            <person name="Mayhew G.F."/>
            <person name="Liss P."/>
            <person name="Perna N.T."/>
            <person name="Rose D.J."/>
            <person name="Mau B."/>
            <person name="Zhou S."/>
            <person name="Schwartz D.C."/>
            <person name="Fetherston J.D."/>
            <person name="Lindler L.E."/>
            <person name="Brubaker R.R."/>
            <person name="Plana G.V."/>
            <person name="Straley S.C."/>
            <person name="McDonough K.A."/>
            <person name="Nilles M.L."/>
            <person name="Matson J.S."/>
            <person name="Blattner F.R."/>
            <person name="Perry R.D."/>
        </authorList>
    </citation>
    <scope>NUCLEOTIDE SEQUENCE [LARGE SCALE GENOMIC DNA]</scope>
    <source>
        <strain evidence="1">KIM</strain>
        <strain evidence="4">KIM10+ / Biovar Mediaevalis</strain>
    </source>
</reference>
<dbReference type="HOGENOM" id="CLU_1730732_0_0_6"/>
<name>Q8CKF9_YERPE</name>
<dbReference type="EnsemblBacteria" id="AAS63134">
    <property type="protein sequence ID" value="AAS63134"/>
    <property type="gene ID" value="YP_2954"/>
</dbReference>
<dbReference type="KEGG" id="ypk:y3541"/>
<evidence type="ECO:0008006" key="5">
    <source>
        <dbReference type="Google" id="ProtNLM"/>
    </source>
</evidence>
<protein>
    <recommendedName>
        <fullName evidence="5">SMI1/KNR4 family protein</fullName>
    </recommendedName>
</protein>
<accession>Q8CKF9</accession>
<dbReference type="EMBL" id="AE017042">
    <property type="protein sequence ID" value="AAS63134.1"/>
    <property type="molecule type" value="Genomic_DNA"/>
</dbReference>
<dbReference type="DNASU" id="1148488"/>
<proteinExistence type="predicted"/>
<evidence type="ECO:0000313" key="3">
    <source>
        <dbReference type="Proteomes" id="UP000001019"/>
    </source>
</evidence>
<evidence type="ECO:0000313" key="4">
    <source>
        <dbReference type="Proteomes" id="UP000002490"/>
    </source>
</evidence>
<dbReference type="AlphaFoldDB" id="Q8CKF9"/>
<organism evidence="1 4">
    <name type="scientific">Yersinia pestis</name>
    <dbReference type="NCBI Taxonomy" id="632"/>
    <lineage>
        <taxon>Bacteria</taxon>
        <taxon>Pseudomonadati</taxon>
        <taxon>Pseudomonadota</taxon>
        <taxon>Gammaproteobacteria</taxon>
        <taxon>Enterobacterales</taxon>
        <taxon>Yersiniaceae</taxon>
        <taxon>Yersinia</taxon>
    </lineage>
</organism>
<accession>Q74RR4</accession>
<reference evidence="2" key="4">
    <citation type="submission" date="2016-05" db="EMBL/GenBank/DDBJ databases">
        <title>Reannotation of Yersinia pestis strain 91001 based on omics data.</title>
        <authorList>
            <person name="Yiqing M."/>
        </authorList>
    </citation>
    <scope>NUCLEOTIDE SEQUENCE</scope>
    <source>
        <strain evidence="2">91001</strain>
    </source>
</reference>